<feature type="transmembrane region" description="Helical" evidence="7">
    <location>
        <begin position="591"/>
        <end position="611"/>
    </location>
</feature>
<evidence type="ECO:0000256" key="6">
    <source>
        <dbReference type="ARBA" id="ARBA00023201"/>
    </source>
</evidence>
<reference evidence="8" key="1">
    <citation type="submission" date="2023-10" db="EMBL/GenBank/DDBJ databases">
        <authorList>
            <person name="Chen Y."/>
            <person name="Shah S."/>
            <person name="Dougan E. K."/>
            <person name="Thang M."/>
            <person name="Chan C."/>
        </authorList>
    </citation>
    <scope>NUCLEOTIDE SEQUENCE [LARGE SCALE GENOMIC DNA]</scope>
</reference>
<protein>
    <submittedName>
        <fullName evidence="8">Uncharacterized protein</fullName>
    </submittedName>
</protein>
<keyword evidence="6" id="KW-0739">Sodium transport</keyword>
<evidence type="ECO:0000256" key="7">
    <source>
        <dbReference type="SAM" id="Phobius"/>
    </source>
</evidence>
<evidence type="ECO:0000313" key="8">
    <source>
        <dbReference type="EMBL" id="CAK0910786.1"/>
    </source>
</evidence>
<feature type="transmembrane region" description="Helical" evidence="7">
    <location>
        <begin position="233"/>
        <end position="256"/>
    </location>
</feature>
<feature type="transmembrane region" description="Helical" evidence="7">
    <location>
        <begin position="660"/>
        <end position="681"/>
    </location>
</feature>
<comment type="subcellular location">
    <subcellularLocation>
        <location evidence="1">Cell membrane</location>
        <topology evidence="1">Multi-pass membrane protein</topology>
    </subcellularLocation>
</comment>
<dbReference type="Gene3D" id="1.20.1730.10">
    <property type="entry name" value="Sodium/glucose cotransporter"/>
    <property type="match status" value="1"/>
</dbReference>
<evidence type="ECO:0000256" key="4">
    <source>
        <dbReference type="ARBA" id="ARBA00023053"/>
    </source>
</evidence>
<feature type="transmembrane region" description="Helical" evidence="7">
    <location>
        <begin position="163"/>
        <end position="182"/>
    </location>
</feature>
<dbReference type="EMBL" id="CAUYUJ010022459">
    <property type="protein sequence ID" value="CAK0910786.1"/>
    <property type="molecule type" value="Genomic_DNA"/>
</dbReference>
<keyword evidence="2" id="KW-1003">Cell membrane</keyword>
<evidence type="ECO:0000256" key="5">
    <source>
        <dbReference type="ARBA" id="ARBA00023065"/>
    </source>
</evidence>
<name>A0ABN9YI30_9DINO</name>
<feature type="transmembrane region" description="Helical" evidence="7">
    <location>
        <begin position="305"/>
        <end position="323"/>
    </location>
</feature>
<evidence type="ECO:0000256" key="1">
    <source>
        <dbReference type="ARBA" id="ARBA00004651"/>
    </source>
</evidence>
<feature type="transmembrane region" description="Helical" evidence="7">
    <location>
        <begin position="391"/>
        <end position="414"/>
    </location>
</feature>
<keyword evidence="3" id="KW-0813">Transport</keyword>
<dbReference type="Proteomes" id="UP001189429">
    <property type="component" value="Unassembled WGS sequence"/>
</dbReference>
<accession>A0ABN9YI30</accession>
<keyword evidence="4" id="KW-0915">Sodium</keyword>
<dbReference type="PANTHER" id="PTHR48086:SF3">
    <property type="entry name" value="SODIUM_PROLINE SYMPORTER"/>
    <property type="match status" value="1"/>
</dbReference>
<comment type="caution">
    <text evidence="8">The sequence shown here is derived from an EMBL/GenBank/DDBJ whole genome shotgun (WGS) entry which is preliminary data.</text>
</comment>
<keyword evidence="9" id="KW-1185">Reference proteome</keyword>
<dbReference type="PANTHER" id="PTHR48086">
    <property type="entry name" value="SODIUM/PROLINE SYMPORTER-RELATED"/>
    <property type="match status" value="1"/>
</dbReference>
<keyword evidence="7" id="KW-1133">Transmembrane helix</keyword>
<keyword evidence="5" id="KW-0406">Ion transport</keyword>
<dbReference type="InterPro" id="IPR050277">
    <property type="entry name" value="Sodium:Solute_Symporter"/>
</dbReference>
<gene>
    <name evidence="8" type="ORF">PCOR1329_LOCUS84857</name>
</gene>
<keyword evidence="3" id="KW-0769">Symport</keyword>
<sequence length="715" mass="79272">MTNWVGKDGEIGIPAESLFIGIFTLAGYALICGAIHVLLRGFNPEGKKPTVEDSLLQKLFKTPQFFYRAIFLVMACVVGYLQIQDTCDEGRHCDNWHLIYWYSLLFVVTANVSNRPYEFYLGEGVSMTDLLKFYLRSHPLPTAEDLEQRVRDKYLSQSTNEEADAGIGFWTLMPSAFITWIFAKSIRNSAVLGARFGVLGGLAYDSWYLSFFSSAIVCYVLRTRYNFKSLPTAIFKNYGAVAVICFQLCVLFRLFNEVWSNSSVIGTFYGSTGSDKYWGATWFSVAIPAGYVLMGGMRVSLFSDVFQAGLAVTFLAVILGFIASDEDFSKQTNAFEYSPSESIYGVDGWQPGWWAYTIAGALGGSVSYPWFDPVLTDRAFLGRPKTMLKSFFVGGFLAMLFIFFYAVIGIYGVWLEEKYAADCGCSGGAALAATSACPTDWSPCEFLAGERGEASDVAAILGQRTYRGVEVFVNLVMITASLSTLDSTFTSAAKLVSLEFCGWLQLEGDTREAMGPLRPVDIDHIGHQHITVARAFIVILMFVGNSFLGMETDAMKATTVAGMAVMGLGFPIWWMTIWRTKREGRRGWRRAPLAFVAPFAVGWFFGLSYYFQGKDVADWKALNPGLAFPESELGWTYDLNIAGSYTKNSGEEADYAYGRYLGTMLLGHAICLGAFVVFFVLHQVLPLTLEVEAESEGEDTALRAEVEDKEIETSI</sequence>
<feature type="transmembrane region" description="Helical" evidence="7">
    <location>
        <begin position="531"/>
        <end position="548"/>
    </location>
</feature>
<feature type="transmembrane region" description="Helical" evidence="7">
    <location>
        <begin position="65"/>
        <end position="83"/>
    </location>
</feature>
<feature type="transmembrane region" description="Helical" evidence="7">
    <location>
        <begin position="202"/>
        <end position="221"/>
    </location>
</feature>
<feature type="transmembrane region" description="Helical" evidence="7">
    <location>
        <begin position="560"/>
        <end position="579"/>
    </location>
</feature>
<evidence type="ECO:0000313" key="9">
    <source>
        <dbReference type="Proteomes" id="UP001189429"/>
    </source>
</evidence>
<evidence type="ECO:0000256" key="3">
    <source>
        <dbReference type="ARBA" id="ARBA00022847"/>
    </source>
</evidence>
<keyword evidence="7" id="KW-0472">Membrane</keyword>
<organism evidence="8 9">
    <name type="scientific">Prorocentrum cordatum</name>
    <dbReference type="NCBI Taxonomy" id="2364126"/>
    <lineage>
        <taxon>Eukaryota</taxon>
        <taxon>Sar</taxon>
        <taxon>Alveolata</taxon>
        <taxon>Dinophyceae</taxon>
        <taxon>Prorocentrales</taxon>
        <taxon>Prorocentraceae</taxon>
        <taxon>Prorocentrum</taxon>
    </lineage>
</organism>
<dbReference type="InterPro" id="IPR038377">
    <property type="entry name" value="Na/Glc_symporter_sf"/>
</dbReference>
<proteinExistence type="predicted"/>
<evidence type="ECO:0000256" key="2">
    <source>
        <dbReference type="ARBA" id="ARBA00022475"/>
    </source>
</evidence>
<keyword evidence="7" id="KW-0812">Transmembrane</keyword>
<feature type="transmembrane region" description="Helical" evidence="7">
    <location>
        <begin position="276"/>
        <end position="293"/>
    </location>
</feature>
<feature type="transmembrane region" description="Helical" evidence="7">
    <location>
        <begin position="18"/>
        <end position="39"/>
    </location>
</feature>